<feature type="non-terminal residue" evidence="1">
    <location>
        <position position="1"/>
    </location>
</feature>
<accession>A0A1A8SLY9</accession>
<proteinExistence type="predicted"/>
<sequence>FNKASLQVSPQPITCLHFILSSTLTPAIFMSSFTTFINLLVGLPLSLLPGGSNLSILLPMHLYHCLLWTCPNHVSLSSLAIDLINLMAAQHTHTHT</sequence>
<organism evidence="1">
    <name type="scientific">Nothobranchius rachovii</name>
    <name type="common">bluefin notho</name>
    <dbReference type="NCBI Taxonomy" id="451742"/>
    <lineage>
        <taxon>Eukaryota</taxon>
        <taxon>Metazoa</taxon>
        <taxon>Chordata</taxon>
        <taxon>Craniata</taxon>
        <taxon>Vertebrata</taxon>
        <taxon>Euteleostomi</taxon>
        <taxon>Actinopterygii</taxon>
        <taxon>Neopterygii</taxon>
        <taxon>Teleostei</taxon>
        <taxon>Neoteleostei</taxon>
        <taxon>Acanthomorphata</taxon>
        <taxon>Ovalentaria</taxon>
        <taxon>Atherinomorphae</taxon>
        <taxon>Cyprinodontiformes</taxon>
        <taxon>Nothobranchiidae</taxon>
        <taxon>Nothobranchius</taxon>
    </lineage>
</organism>
<evidence type="ECO:0000313" key="1">
    <source>
        <dbReference type="EMBL" id="SBS18525.1"/>
    </source>
</evidence>
<feature type="non-terminal residue" evidence="1">
    <location>
        <position position="96"/>
    </location>
</feature>
<reference evidence="1" key="2">
    <citation type="submission" date="2016-06" db="EMBL/GenBank/DDBJ databases">
        <title>The genome of a short-lived fish provides insights into sex chromosome evolution and the genetic control of aging.</title>
        <authorList>
            <person name="Reichwald K."/>
            <person name="Felder M."/>
            <person name="Petzold A."/>
            <person name="Koch P."/>
            <person name="Groth M."/>
            <person name="Platzer M."/>
        </authorList>
    </citation>
    <scope>NUCLEOTIDE SEQUENCE</scope>
    <source>
        <tissue evidence="1">Brain</tissue>
    </source>
</reference>
<gene>
    <name evidence="1" type="primary">Nfu_g_1_002314</name>
</gene>
<name>A0A1A8SLY9_9TELE</name>
<reference evidence="1" key="1">
    <citation type="submission" date="2016-05" db="EMBL/GenBank/DDBJ databases">
        <authorList>
            <person name="Lavstsen T."/>
            <person name="Jespersen J.S."/>
        </authorList>
    </citation>
    <scope>NUCLEOTIDE SEQUENCE</scope>
    <source>
        <tissue evidence="1">Brain</tissue>
    </source>
</reference>
<dbReference type="AlphaFoldDB" id="A0A1A8SLY9"/>
<dbReference type="EMBL" id="HAEI01016056">
    <property type="protein sequence ID" value="SBS18525.1"/>
    <property type="molecule type" value="Transcribed_RNA"/>
</dbReference>
<protein>
    <submittedName>
        <fullName evidence="1">Uncharacterized protein</fullName>
    </submittedName>
</protein>